<keyword evidence="1" id="KW-0347">Helicase</keyword>
<evidence type="ECO:0000313" key="1">
    <source>
        <dbReference type="EMBL" id="KAJ4701007.1"/>
    </source>
</evidence>
<name>A0ACC1WPC2_MELAZ</name>
<organism evidence="1 2">
    <name type="scientific">Melia azedarach</name>
    <name type="common">Chinaberry tree</name>
    <dbReference type="NCBI Taxonomy" id="155640"/>
    <lineage>
        <taxon>Eukaryota</taxon>
        <taxon>Viridiplantae</taxon>
        <taxon>Streptophyta</taxon>
        <taxon>Embryophyta</taxon>
        <taxon>Tracheophyta</taxon>
        <taxon>Spermatophyta</taxon>
        <taxon>Magnoliopsida</taxon>
        <taxon>eudicotyledons</taxon>
        <taxon>Gunneridae</taxon>
        <taxon>Pentapetalae</taxon>
        <taxon>rosids</taxon>
        <taxon>malvids</taxon>
        <taxon>Sapindales</taxon>
        <taxon>Meliaceae</taxon>
        <taxon>Melia</taxon>
    </lineage>
</organism>
<keyword evidence="1" id="KW-0378">Hydrolase</keyword>
<accession>A0ACC1WPC2</accession>
<reference evidence="1 2" key="1">
    <citation type="journal article" date="2023" name="Science">
        <title>Complex scaffold remodeling in plant triterpene biosynthesis.</title>
        <authorList>
            <person name="De La Pena R."/>
            <person name="Hodgson H."/>
            <person name="Liu J.C."/>
            <person name="Stephenson M.J."/>
            <person name="Martin A.C."/>
            <person name="Owen C."/>
            <person name="Harkess A."/>
            <person name="Leebens-Mack J."/>
            <person name="Jimenez L.E."/>
            <person name="Osbourn A."/>
            <person name="Sattely E.S."/>
        </authorList>
    </citation>
    <scope>NUCLEOTIDE SEQUENCE [LARGE SCALE GENOMIC DNA]</scope>
    <source>
        <strain evidence="2">cv. JPN11</strain>
        <tissue evidence="1">Leaf</tissue>
    </source>
</reference>
<proteinExistence type="predicted"/>
<keyword evidence="1" id="KW-0547">Nucleotide-binding</keyword>
<keyword evidence="2" id="KW-1185">Reference proteome</keyword>
<evidence type="ECO:0000313" key="2">
    <source>
        <dbReference type="Proteomes" id="UP001164539"/>
    </source>
</evidence>
<dbReference type="Proteomes" id="UP001164539">
    <property type="component" value="Chromosome 14"/>
</dbReference>
<gene>
    <name evidence="1" type="ORF">OWV82_024312</name>
</gene>
<sequence>MQKAMALGTSRTILSFSLLSSTKRYHPFIKFPKRSTIRVLSGFRPLCTATPATTIEPPEQLKRSMLLERLRLRHLKESSKPNPETKTQESVSSVERESKAEEFDKKKKKKVVTVGSFEELGLSEEVMGAVREMSIEVPTEIQCIGIPAVLDKKSVVLGSHTGSGKTLAYMLPLVQLLREDEALLGRLMKPRRPRAVVLCPTRELSEQVFRVAKSISHHARFRSTMVSGGGRLRPQEDSLNNPIDMVVGTPGRLLQHIEDGNMVYGDIKYLVLDEADTMFDRGFGPDIRKFLVPLKHRASKPNGQGFQTILVTATMTTAVQKLVDEEFQGIMHLRTSTLHKKIASARHDFIKLSGSENKLEALLQVLEPSLAKGNKVMVFCNTLNSSRAVDHFLDENQISTVNYHGEVPAEQRVENLNKFKNDNGDCPTLVCTDLAARGLDLDVDHVVMFDFPSNSIDYLHRTGRTARMGAKGKVTSLVAKKDALLAERIEEAIRNNESLEALTKDNVRRDDARIKITDQKGKNAKLIKMPSQKSKTKGVSEKSSQSLGKKSPVTKSRKASVPAKSSKAAVKVPKLVKSAASSSKRTSSSGKKETGKSRASKLSVVGFRGRASYSNKKESLRPS</sequence>
<protein>
    <submittedName>
        <fullName evidence="1">DEAD-box ATP-dependent RNA helicase</fullName>
    </submittedName>
</protein>
<keyword evidence="1" id="KW-0067">ATP-binding</keyword>
<comment type="caution">
    <text evidence="1">The sequence shown here is derived from an EMBL/GenBank/DDBJ whole genome shotgun (WGS) entry which is preliminary data.</text>
</comment>
<dbReference type="EMBL" id="CM051407">
    <property type="protein sequence ID" value="KAJ4701007.1"/>
    <property type="molecule type" value="Genomic_DNA"/>
</dbReference>